<dbReference type="RefSeq" id="WP_151693104.1">
    <property type="nucleotide sequence ID" value="NZ_BMGX01000001.1"/>
</dbReference>
<dbReference type="OrthoDB" id="9851531at2"/>
<comment type="caution">
    <text evidence="2">The sequence shown here is derived from an EMBL/GenBank/DDBJ whole genome shotgun (WGS) entry which is preliminary data.</text>
</comment>
<feature type="signal peptide" evidence="1">
    <location>
        <begin position="1"/>
        <end position="22"/>
    </location>
</feature>
<name>A0A6L3ZE05_9FLAO</name>
<gene>
    <name evidence="2" type="ORF">F8C82_08195</name>
</gene>
<accession>A0A6L3ZE05</accession>
<evidence type="ECO:0008006" key="4">
    <source>
        <dbReference type="Google" id="ProtNLM"/>
    </source>
</evidence>
<evidence type="ECO:0000256" key="1">
    <source>
        <dbReference type="SAM" id="SignalP"/>
    </source>
</evidence>
<dbReference type="PROSITE" id="PS51257">
    <property type="entry name" value="PROKAR_LIPOPROTEIN"/>
    <property type="match status" value="1"/>
</dbReference>
<protein>
    <recommendedName>
        <fullName evidence="4">DUF3108 domain-containing protein</fullName>
    </recommendedName>
</protein>
<dbReference type="AlphaFoldDB" id="A0A6L3ZE05"/>
<keyword evidence="3" id="KW-1185">Reference proteome</keyword>
<feature type="chain" id="PRO_5026970380" description="DUF3108 domain-containing protein" evidence="1">
    <location>
        <begin position="23"/>
        <end position="228"/>
    </location>
</feature>
<evidence type="ECO:0000313" key="2">
    <source>
        <dbReference type="EMBL" id="KAB2815674.1"/>
    </source>
</evidence>
<organism evidence="2 3">
    <name type="scientific">Phaeocystidibacter marisrubri</name>
    <dbReference type="NCBI Taxonomy" id="1577780"/>
    <lineage>
        <taxon>Bacteria</taxon>
        <taxon>Pseudomonadati</taxon>
        <taxon>Bacteroidota</taxon>
        <taxon>Flavobacteriia</taxon>
        <taxon>Flavobacteriales</taxon>
        <taxon>Phaeocystidibacteraceae</taxon>
        <taxon>Phaeocystidibacter</taxon>
    </lineage>
</organism>
<reference evidence="2 3" key="1">
    <citation type="submission" date="2019-10" db="EMBL/GenBank/DDBJ databases">
        <title>Genome sequence of Phaeocystidibacter marisrubri JCM30614 (type strain).</title>
        <authorList>
            <person name="Bowman J.P."/>
        </authorList>
    </citation>
    <scope>NUCLEOTIDE SEQUENCE [LARGE SCALE GENOMIC DNA]</scope>
    <source>
        <strain evidence="2 3">JCM 30614</strain>
    </source>
</reference>
<proteinExistence type="predicted"/>
<sequence>MKYAAFLLPLLALACTRIPSNATKIEAESAHYKMFIEDNGVLSQTPIEVFIHIVPTDDGFLRTQSMVAEGLHFEDTLKLDHWGRPLKHVNHQGSKKTQIEYSRESASVSQGGDFIPYPILPGTIDAIQLDLLLSKIDTIKDTIDLPIFNSTSGDIVFYQVSEIKKDSLNSHFTSFEKIPVAHRFAVAPGHIYEAWYNEKFILPIKTRVTSAGSTYVYWKLGKEPVRWQ</sequence>
<dbReference type="EMBL" id="WBVQ01000002">
    <property type="protein sequence ID" value="KAB2815674.1"/>
    <property type="molecule type" value="Genomic_DNA"/>
</dbReference>
<dbReference type="Proteomes" id="UP000484164">
    <property type="component" value="Unassembled WGS sequence"/>
</dbReference>
<evidence type="ECO:0000313" key="3">
    <source>
        <dbReference type="Proteomes" id="UP000484164"/>
    </source>
</evidence>
<keyword evidence="1" id="KW-0732">Signal</keyword>